<name>A0A9W4SXW2_9GLOM</name>
<dbReference type="EMBL" id="CAMKVN010003403">
    <property type="protein sequence ID" value="CAI2184627.1"/>
    <property type="molecule type" value="Genomic_DNA"/>
</dbReference>
<proteinExistence type="predicted"/>
<evidence type="ECO:0000313" key="1">
    <source>
        <dbReference type="EMBL" id="CAI2184627.1"/>
    </source>
</evidence>
<dbReference type="AlphaFoldDB" id="A0A9W4SXW2"/>
<evidence type="ECO:0000313" key="2">
    <source>
        <dbReference type="Proteomes" id="UP001153678"/>
    </source>
</evidence>
<comment type="caution">
    <text evidence="1">The sequence shown here is derived from an EMBL/GenBank/DDBJ whole genome shotgun (WGS) entry which is preliminary data.</text>
</comment>
<keyword evidence="2" id="KW-1185">Reference proteome</keyword>
<accession>A0A9W4SXW2</accession>
<organism evidence="1 2">
    <name type="scientific">Funneliformis geosporum</name>
    <dbReference type="NCBI Taxonomy" id="1117311"/>
    <lineage>
        <taxon>Eukaryota</taxon>
        <taxon>Fungi</taxon>
        <taxon>Fungi incertae sedis</taxon>
        <taxon>Mucoromycota</taxon>
        <taxon>Glomeromycotina</taxon>
        <taxon>Glomeromycetes</taxon>
        <taxon>Glomerales</taxon>
        <taxon>Glomeraceae</taxon>
        <taxon>Funneliformis</taxon>
    </lineage>
</organism>
<sequence>MERGLQRQNDDFLQTIDDENAFYFTDLRTPINGVSLFYAPIWISDEIWILWKKQWKNIIIADHVQELMNKWDSISRLILNKSNDELNIEELTFKCNIKSLIKTLNGRGLQHDNFNNKIIHIHSKPDFKNKVLKFVFEQIAKKLYHKHALVNWMEIIHLIEE</sequence>
<reference evidence="1" key="1">
    <citation type="submission" date="2022-08" db="EMBL/GenBank/DDBJ databases">
        <authorList>
            <person name="Kallberg Y."/>
            <person name="Tangrot J."/>
            <person name="Rosling A."/>
        </authorList>
    </citation>
    <scope>NUCLEOTIDE SEQUENCE</scope>
    <source>
        <strain evidence="1">Wild A</strain>
    </source>
</reference>
<dbReference type="Proteomes" id="UP001153678">
    <property type="component" value="Unassembled WGS sequence"/>
</dbReference>
<feature type="non-terminal residue" evidence="1">
    <location>
        <position position="161"/>
    </location>
</feature>
<protein>
    <submittedName>
        <fullName evidence="1">18783_t:CDS:1</fullName>
    </submittedName>
</protein>
<gene>
    <name evidence="1" type="ORF">FWILDA_LOCUS11672</name>
</gene>